<dbReference type="STRING" id="691883.A0A058ZB95"/>
<reference evidence="5" key="1">
    <citation type="submission" date="2013-04" db="EMBL/GenBank/DDBJ databases">
        <title>The Genome Sequence of Fonticula alba ATCC 38817.</title>
        <authorList>
            <consortium name="The Broad Institute Genomics Platform"/>
            <person name="Russ C."/>
            <person name="Cuomo C."/>
            <person name="Burger G."/>
            <person name="Gray M.W."/>
            <person name="Holland P.W.H."/>
            <person name="King N."/>
            <person name="Lang F.B.F."/>
            <person name="Roger A.J."/>
            <person name="Ruiz-Trillo I."/>
            <person name="Brown M."/>
            <person name="Walker B."/>
            <person name="Young S."/>
            <person name="Zeng Q."/>
            <person name="Gargeya S."/>
            <person name="Fitzgerald M."/>
            <person name="Haas B."/>
            <person name="Abouelleil A."/>
            <person name="Allen A.W."/>
            <person name="Alvarado L."/>
            <person name="Arachchi H.M."/>
            <person name="Berlin A.M."/>
            <person name="Chapman S.B."/>
            <person name="Gainer-Dewar J."/>
            <person name="Goldberg J."/>
            <person name="Griggs A."/>
            <person name="Gujja S."/>
            <person name="Hansen M."/>
            <person name="Howarth C."/>
            <person name="Imamovic A."/>
            <person name="Ireland A."/>
            <person name="Larimer J."/>
            <person name="McCowan C."/>
            <person name="Murphy C."/>
            <person name="Pearson M."/>
            <person name="Poon T.W."/>
            <person name="Priest M."/>
            <person name="Roberts A."/>
            <person name="Saif S."/>
            <person name="Shea T."/>
            <person name="Sisk P."/>
            <person name="Sykes S."/>
            <person name="Wortman J."/>
            <person name="Nusbaum C."/>
            <person name="Birren B."/>
        </authorList>
    </citation>
    <scope>NUCLEOTIDE SEQUENCE [LARGE SCALE GENOMIC DNA]</scope>
    <source>
        <strain evidence="5">ATCC 38817</strain>
    </source>
</reference>
<evidence type="ECO:0000313" key="5">
    <source>
        <dbReference type="EMBL" id="KCV71193.1"/>
    </source>
</evidence>
<accession>A0A058ZB95</accession>
<dbReference type="AlphaFoldDB" id="A0A058ZB95"/>
<gene>
    <name evidence="5" type="ORF">H696_02145</name>
</gene>
<keyword evidence="2" id="KW-0539">Nucleus</keyword>
<dbReference type="Pfam" id="PF00808">
    <property type="entry name" value="CBFD_NFYB_HMF"/>
    <property type="match status" value="1"/>
</dbReference>
<dbReference type="GO" id="GO:0017025">
    <property type="term" value="F:TBP-class protein binding"/>
    <property type="evidence" value="ECO:0007669"/>
    <property type="project" value="TreeGrafter"/>
</dbReference>
<dbReference type="GO" id="GO:0046982">
    <property type="term" value="F:protein heterodimerization activity"/>
    <property type="evidence" value="ECO:0007669"/>
    <property type="project" value="InterPro"/>
</dbReference>
<dbReference type="CDD" id="cd22905">
    <property type="entry name" value="HFD_Dr1"/>
    <property type="match status" value="1"/>
</dbReference>
<dbReference type="GO" id="GO:0017054">
    <property type="term" value="C:negative cofactor 2 complex"/>
    <property type="evidence" value="ECO:0007669"/>
    <property type="project" value="InterPro"/>
</dbReference>
<evidence type="ECO:0000256" key="2">
    <source>
        <dbReference type="ARBA" id="ARBA00023242"/>
    </source>
</evidence>
<sequence>MVQEMLPDDVTCARDAYDVLMSCCIEFVHLLAAEANEICEAEQKRTILPEHIVAALKRLEFGEEFLKPVEEAFPEHKKDAKERTTERRNQREKSVVTDEMLRQQQALLDKAREKFFN</sequence>
<dbReference type="GO" id="GO:0051123">
    <property type="term" value="P:RNA polymerase II preinitiation complex assembly"/>
    <property type="evidence" value="ECO:0007669"/>
    <property type="project" value="TreeGrafter"/>
</dbReference>
<dbReference type="OrthoDB" id="601405at2759"/>
<feature type="domain" description="Transcription factor CBF/NF-Y/archaeal histone" evidence="4">
    <location>
        <begin position="1"/>
        <end position="56"/>
    </location>
</feature>
<evidence type="ECO:0000256" key="1">
    <source>
        <dbReference type="ARBA" id="ARBA00004123"/>
    </source>
</evidence>
<dbReference type="Gene3D" id="1.10.20.10">
    <property type="entry name" value="Histone, subunit A"/>
    <property type="match status" value="1"/>
</dbReference>
<dbReference type="Proteomes" id="UP000030693">
    <property type="component" value="Unassembled WGS sequence"/>
</dbReference>
<dbReference type="OMA" id="RDAKFKK"/>
<dbReference type="PANTHER" id="PTHR46138:SF1">
    <property type="entry name" value="PROTEIN DR1"/>
    <property type="match status" value="1"/>
</dbReference>
<evidence type="ECO:0000259" key="4">
    <source>
        <dbReference type="Pfam" id="PF00808"/>
    </source>
</evidence>
<dbReference type="RefSeq" id="XP_009494316.1">
    <property type="nucleotide sequence ID" value="XM_009496041.1"/>
</dbReference>
<proteinExistence type="predicted"/>
<protein>
    <recommendedName>
        <fullName evidence="4">Transcription factor CBF/NF-Y/archaeal histone domain-containing protein</fullName>
    </recommendedName>
</protein>
<dbReference type="GeneID" id="20526870"/>
<dbReference type="InterPro" id="IPR003958">
    <property type="entry name" value="CBFA_NFYB_domain"/>
</dbReference>
<keyword evidence="6" id="KW-1185">Reference proteome</keyword>
<feature type="region of interest" description="Disordered" evidence="3">
    <location>
        <begin position="72"/>
        <end position="97"/>
    </location>
</feature>
<dbReference type="InterPro" id="IPR042225">
    <property type="entry name" value="Ncb2"/>
</dbReference>
<dbReference type="InterPro" id="IPR009072">
    <property type="entry name" value="Histone-fold"/>
</dbReference>
<dbReference type="GO" id="GO:0000122">
    <property type="term" value="P:negative regulation of transcription by RNA polymerase II"/>
    <property type="evidence" value="ECO:0007669"/>
    <property type="project" value="InterPro"/>
</dbReference>
<evidence type="ECO:0000256" key="3">
    <source>
        <dbReference type="SAM" id="MobiDB-lite"/>
    </source>
</evidence>
<comment type="subcellular location">
    <subcellularLocation>
        <location evidence="1">Nucleus</location>
    </subcellularLocation>
</comment>
<organism evidence="5">
    <name type="scientific">Fonticula alba</name>
    <name type="common">Slime mold</name>
    <dbReference type="NCBI Taxonomy" id="691883"/>
    <lineage>
        <taxon>Eukaryota</taxon>
        <taxon>Rotosphaerida</taxon>
        <taxon>Fonticulaceae</taxon>
        <taxon>Fonticula</taxon>
    </lineage>
</organism>
<dbReference type="eggNOG" id="KOG0871">
    <property type="taxonomic scope" value="Eukaryota"/>
</dbReference>
<dbReference type="SUPFAM" id="SSF47113">
    <property type="entry name" value="Histone-fold"/>
    <property type="match status" value="1"/>
</dbReference>
<name>A0A058ZB95_FONAL</name>
<evidence type="ECO:0000313" key="6">
    <source>
        <dbReference type="Proteomes" id="UP000030693"/>
    </source>
</evidence>
<dbReference type="PANTHER" id="PTHR46138">
    <property type="entry name" value="PROTEIN DR1"/>
    <property type="match status" value="1"/>
</dbReference>
<dbReference type="GO" id="GO:0016251">
    <property type="term" value="F:RNA polymerase II general transcription initiation factor activity"/>
    <property type="evidence" value="ECO:0007669"/>
    <property type="project" value="TreeGrafter"/>
</dbReference>
<dbReference type="EMBL" id="KB932203">
    <property type="protein sequence ID" value="KCV71193.1"/>
    <property type="molecule type" value="Genomic_DNA"/>
</dbReference>